<keyword evidence="1" id="KW-0812">Transmembrane</keyword>
<dbReference type="RefSeq" id="WP_065678276.1">
    <property type="nucleotide sequence ID" value="NZ_AP025461.1"/>
</dbReference>
<gene>
    <name evidence="2" type="ORF">VAT7223_00629</name>
</gene>
<keyword evidence="1" id="KW-1133">Transmembrane helix</keyword>
<accession>A0A1C3IJD6</accession>
<name>A0A1C3IJD6_9VIBR</name>
<organism evidence="2 3">
    <name type="scientific">Vibrio atlanticus</name>
    <dbReference type="NCBI Taxonomy" id="693153"/>
    <lineage>
        <taxon>Bacteria</taxon>
        <taxon>Pseudomonadati</taxon>
        <taxon>Pseudomonadota</taxon>
        <taxon>Gammaproteobacteria</taxon>
        <taxon>Vibrionales</taxon>
        <taxon>Vibrionaceae</taxon>
        <taxon>Vibrio</taxon>
    </lineage>
</organism>
<feature type="transmembrane region" description="Helical" evidence="1">
    <location>
        <begin position="12"/>
        <end position="33"/>
    </location>
</feature>
<reference evidence="3" key="1">
    <citation type="submission" date="2016-06" db="EMBL/GenBank/DDBJ databases">
        <authorList>
            <person name="Rodrigo-Torres Lidia"/>
            <person name="Arahal R.David."/>
        </authorList>
    </citation>
    <scope>NUCLEOTIDE SEQUENCE [LARGE SCALE GENOMIC DNA]</scope>
    <source>
        <strain evidence="3">CECT 7223</strain>
    </source>
</reference>
<dbReference type="AlphaFoldDB" id="A0A1C3IJD6"/>
<protein>
    <submittedName>
        <fullName evidence="2">Uncharacterized protein</fullName>
    </submittedName>
</protein>
<evidence type="ECO:0000313" key="2">
    <source>
        <dbReference type="EMBL" id="SBS61377.1"/>
    </source>
</evidence>
<proteinExistence type="predicted"/>
<dbReference type="Proteomes" id="UP000092876">
    <property type="component" value="Unassembled WGS sequence"/>
</dbReference>
<sequence length="176" mass="20635">MILYKNANKHYLLSVVFLLALFPIQIFLNASFIPSFAQNVNTQISKTVLTYGEQMGDNKYRKIDYHLKPYLWNRFLLLASIHFDNGKKLDTQFLITFWPKSIYSIKYINQLVNSPETEYFDLPEQHVLFDGGEENFQTLLETSHQYCYIQLSNSSVQCVNISKNKEKIDVNDKKTT</sequence>
<dbReference type="EMBL" id="FLQP01000008">
    <property type="protein sequence ID" value="SBS61377.1"/>
    <property type="molecule type" value="Genomic_DNA"/>
</dbReference>
<evidence type="ECO:0000256" key="1">
    <source>
        <dbReference type="SAM" id="Phobius"/>
    </source>
</evidence>
<keyword evidence="1" id="KW-0472">Membrane</keyword>
<evidence type="ECO:0000313" key="3">
    <source>
        <dbReference type="Proteomes" id="UP000092876"/>
    </source>
</evidence>
<dbReference type="GeneID" id="94235249"/>